<sequence length="69" mass="7901">MKYTTNKLTVSVFSGILRKSFRKKNGFPENNAAMKVRAKNSPPNVMQKNCTTTNFCGQKESRRITWMIA</sequence>
<evidence type="ECO:0000313" key="1">
    <source>
        <dbReference type="Proteomes" id="UP000887564"/>
    </source>
</evidence>
<reference evidence="2" key="1">
    <citation type="submission" date="2022-11" db="UniProtKB">
        <authorList>
            <consortium name="WormBaseParasite"/>
        </authorList>
    </citation>
    <scope>IDENTIFICATION</scope>
</reference>
<dbReference type="AlphaFoldDB" id="A0A914RHL3"/>
<accession>A0A914RHL3</accession>
<evidence type="ECO:0000313" key="2">
    <source>
        <dbReference type="WBParaSite" id="PEQ_0000602601-mRNA-1"/>
    </source>
</evidence>
<dbReference type="WBParaSite" id="PEQ_0000602601-mRNA-1">
    <property type="protein sequence ID" value="PEQ_0000602601-mRNA-1"/>
    <property type="gene ID" value="PEQ_0000602601"/>
</dbReference>
<dbReference type="Proteomes" id="UP000887564">
    <property type="component" value="Unplaced"/>
</dbReference>
<keyword evidence="1" id="KW-1185">Reference proteome</keyword>
<name>A0A914RHL3_PAREQ</name>
<organism evidence="1 2">
    <name type="scientific">Parascaris equorum</name>
    <name type="common">Equine roundworm</name>
    <dbReference type="NCBI Taxonomy" id="6256"/>
    <lineage>
        <taxon>Eukaryota</taxon>
        <taxon>Metazoa</taxon>
        <taxon>Ecdysozoa</taxon>
        <taxon>Nematoda</taxon>
        <taxon>Chromadorea</taxon>
        <taxon>Rhabditida</taxon>
        <taxon>Spirurina</taxon>
        <taxon>Ascaridomorpha</taxon>
        <taxon>Ascaridoidea</taxon>
        <taxon>Ascarididae</taxon>
        <taxon>Parascaris</taxon>
    </lineage>
</organism>
<proteinExistence type="predicted"/>
<protein>
    <submittedName>
        <fullName evidence="2">Uncharacterized protein</fullName>
    </submittedName>
</protein>